<dbReference type="InterPro" id="IPR005269">
    <property type="entry name" value="LOG"/>
</dbReference>
<dbReference type="InterPro" id="IPR031100">
    <property type="entry name" value="LOG_fam"/>
</dbReference>
<gene>
    <name evidence="3" type="ORF">BBEV_2464</name>
</gene>
<dbReference type="PATRIC" id="fig|632773.3.peg.2575"/>
<dbReference type="KEGG" id="bbev:BBEV_2464"/>
<keyword evidence="2" id="KW-0378">Hydrolase</keyword>
<dbReference type="RefSeq" id="WP_069365746.1">
    <property type="nucleotide sequence ID" value="NZ_CP012502.1"/>
</dbReference>
<dbReference type="PANTHER" id="PTHR31223">
    <property type="entry name" value="LOG FAMILY PROTEIN YJL055W"/>
    <property type="match status" value="1"/>
</dbReference>
<dbReference type="AlphaFoldDB" id="A0A1D7QXS5"/>
<organism evidence="3 4">
    <name type="scientific">Salisediminibacterium beveridgei</name>
    <dbReference type="NCBI Taxonomy" id="632773"/>
    <lineage>
        <taxon>Bacteria</taxon>
        <taxon>Bacillati</taxon>
        <taxon>Bacillota</taxon>
        <taxon>Bacilli</taxon>
        <taxon>Bacillales</taxon>
        <taxon>Bacillaceae</taxon>
        <taxon>Salisediminibacterium</taxon>
    </lineage>
</organism>
<dbReference type="NCBIfam" id="TIGR00730">
    <property type="entry name" value="Rossman fold protein, TIGR00730 family"/>
    <property type="match status" value="1"/>
</dbReference>
<dbReference type="Gene3D" id="3.40.50.450">
    <property type="match status" value="1"/>
</dbReference>
<proteinExistence type="inferred from homology"/>
<dbReference type="STRING" id="632773.BBEV_2464"/>
<dbReference type="EC" id="3.2.2.n1" evidence="2"/>
<evidence type="ECO:0000313" key="3">
    <source>
        <dbReference type="EMBL" id="AOM83804.1"/>
    </source>
</evidence>
<keyword evidence="4" id="KW-1185">Reference proteome</keyword>
<protein>
    <recommendedName>
        <fullName evidence="2">Cytokinin riboside 5'-monophosphate phosphoribohydrolase</fullName>
        <ecNumber evidence="2">3.2.2.n1</ecNumber>
    </recommendedName>
</protein>
<dbReference type="GO" id="GO:0005829">
    <property type="term" value="C:cytosol"/>
    <property type="evidence" value="ECO:0007669"/>
    <property type="project" value="TreeGrafter"/>
</dbReference>
<dbReference type="GO" id="GO:0009691">
    <property type="term" value="P:cytokinin biosynthetic process"/>
    <property type="evidence" value="ECO:0007669"/>
    <property type="project" value="UniProtKB-UniRule"/>
</dbReference>
<evidence type="ECO:0000256" key="2">
    <source>
        <dbReference type="RuleBase" id="RU363015"/>
    </source>
</evidence>
<comment type="similarity">
    <text evidence="1 2">Belongs to the LOG family.</text>
</comment>
<dbReference type="PANTHER" id="PTHR31223:SF70">
    <property type="entry name" value="LOG FAMILY PROTEIN YJL055W"/>
    <property type="match status" value="1"/>
</dbReference>
<sequence length="178" mass="20003">MKAITVFCGSRDGSHPVYLQAAYELGKTLAENGLTLVYGGAGIGCMRAMADGSLDYGGNVIGVMPEKLAEQERAFSRLTDLRIVKDMPERKKVMMEEADAFIAFPGGLGTLEEWFEVYSWAKIGYHEKPCCLLNVNGYYDNLLQLFDHMIEQGFADQQYREAIISEEESSELIRHLMR</sequence>
<evidence type="ECO:0000256" key="1">
    <source>
        <dbReference type="ARBA" id="ARBA00006763"/>
    </source>
</evidence>
<dbReference type="SUPFAM" id="SSF102405">
    <property type="entry name" value="MCP/YpsA-like"/>
    <property type="match status" value="1"/>
</dbReference>
<accession>A0A1D7QXS5</accession>
<keyword evidence="2" id="KW-0203">Cytokinin biosynthesis</keyword>
<evidence type="ECO:0000313" key="4">
    <source>
        <dbReference type="Proteomes" id="UP000094463"/>
    </source>
</evidence>
<dbReference type="Pfam" id="PF03641">
    <property type="entry name" value="Lysine_decarbox"/>
    <property type="match status" value="1"/>
</dbReference>
<dbReference type="OrthoDB" id="9801098at2"/>
<dbReference type="GO" id="GO:0016799">
    <property type="term" value="F:hydrolase activity, hydrolyzing N-glycosyl compounds"/>
    <property type="evidence" value="ECO:0007669"/>
    <property type="project" value="TreeGrafter"/>
</dbReference>
<dbReference type="EMBL" id="CP012502">
    <property type="protein sequence ID" value="AOM83804.1"/>
    <property type="molecule type" value="Genomic_DNA"/>
</dbReference>
<name>A0A1D7QXS5_9BACI</name>
<reference evidence="3 4" key="1">
    <citation type="submission" date="2015-08" db="EMBL/GenBank/DDBJ databases">
        <title>The complete genome sequence of Bacillus beveridgei MLTeJB.</title>
        <authorList>
            <person name="Hanson T.E."/>
            <person name="Mesa C."/>
            <person name="Basesman S.M."/>
            <person name="Oremland R.S."/>
        </authorList>
    </citation>
    <scope>NUCLEOTIDE SEQUENCE [LARGE SCALE GENOMIC DNA]</scope>
    <source>
        <strain evidence="3 4">MLTeJB</strain>
    </source>
</reference>
<dbReference type="Proteomes" id="UP000094463">
    <property type="component" value="Chromosome"/>
</dbReference>